<dbReference type="Gene3D" id="2.40.170.20">
    <property type="entry name" value="TonB-dependent receptor, beta-barrel domain"/>
    <property type="match status" value="1"/>
</dbReference>
<comment type="similarity">
    <text evidence="8">Belongs to the TonB-dependent receptor family.</text>
</comment>
<feature type="domain" description="TonB-dependent receptor plug" evidence="9">
    <location>
        <begin position="92"/>
        <end position="213"/>
    </location>
</feature>
<dbReference type="Pfam" id="PF13715">
    <property type="entry name" value="CarbopepD_reg_2"/>
    <property type="match status" value="1"/>
</dbReference>
<keyword evidence="6 8" id="KW-0472">Membrane</keyword>
<keyword evidence="4 8" id="KW-0812">Transmembrane</keyword>
<dbReference type="PATRIC" id="fig|1411021.3.peg.437"/>
<keyword evidence="11" id="KW-1185">Reference proteome</keyword>
<evidence type="ECO:0000256" key="8">
    <source>
        <dbReference type="PROSITE-ProRule" id="PRU01360"/>
    </source>
</evidence>
<dbReference type="GO" id="GO:0009279">
    <property type="term" value="C:cell outer membrane"/>
    <property type="evidence" value="ECO:0007669"/>
    <property type="project" value="UniProtKB-SubCell"/>
</dbReference>
<dbReference type="InterPro" id="IPR012910">
    <property type="entry name" value="Plug_dom"/>
</dbReference>
<dbReference type="InterPro" id="IPR036942">
    <property type="entry name" value="Beta-barrel_TonB_sf"/>
</dbReference>
<reference evidence="10 11" key="1">
    <citation type="submission" date="2013-11" db="EMBL/GenBank/DDBJ databases">
        <title>Single cell genomics of uncultured Tannerella BU063 (oral taxon 286).</title>
        <authorList>
            <person name="Beall C.J."/>
            <person name="Campbell A.G."/>
            <person name="Griffen A.L."/>
            <person name="Podar M."/>
            <person name="Leys E.J."/>
        </authorList>
    </citation>
    <scope>NUCLEOTIDE SEQUENCE [LARGE SCALE GENOMIC DNA]</scope>
    <source>
        <strain evidence="10">Cell 6/7/9</strain>
    </source>
</reference>
<dbReference type="InterPro" id="IPR023997">
    <property type="entry name" value="TonB-dep_OMP_SusC/RagA_CS"/>
</dbReference>
<dbReference type="Gene3D" id="2.60.40.1120">
    <property type="entry name" value="Carboxypeptidase-like, regulatory domain"/>
    <property type="match status" value="1"/>
</dbReference>
<dbReference type="PANTHER" id="PTHR30069:SF29">
    <property type="entry name" value="HEMOGLOBIN AND HEMOGLOBIN-HAPTOGLOBIN-BINDING PROTEIN 1-RELATED"/>
    <property type="match status" value="1"/>
</dbReference>
<evidence type="ECO:0000256" key="3">
    <source>
        <dbReference type="ARBA" id="ARBA00022452"/>
    </source>
</evidence>
<evidence type="ECO:0000313" key="10">
    <source>
        <dbReference type="EMBL" id="ETK10470.1"/>
    </source>
</evidence>
<dbReference type="AlphaFoldDB" id="W2CTH6"/>
<evidence type="ECO:0000256" key="6">
    <source>
        <dbReference type="ARBA" id="ARBA00023136"/>
    </source>
</evidence>
<dbReference type="PROSITE" id="PS52016">
    <property type="entry name" value="TONB_DEPENDENT_REC_3"/>
    <property type="match status" value="1"/>
</dbReference>
<evidence type="ECO:0000256" key="7">
    <source>
        <dbReference type="ARBA" id="ARBA00023237"/>
    </source>
</evidence>
<keyword evidence="2 8" id="KW-0813">Transport</keyword>
<evidence type="ECO:0000313" key="11">
    <source>
        <dbReference type="Proteomes" id="UP000018874"/>
    </source>
</evidence>
<sequence>MAQTQVQGTIVDEQGEPVIGASVLVKGTTTGTVTNIDGEFALSAPSNGTLVISYVGMQTMEVAVSPRIRVILRSDAELLDEVVVTGYGTFKKSSFTGSAATVSTDKLKDVPVTSVSDKLAGNVAGVQINSVSGQPGATESIRIRGMGSINAGNNPLYVIDGVPVLSGDMSGFNYADAGTSILSTLNSSDIENITVIKDAAAASLYGSRAANGVVVITTKKGKAGKTVFSVKANWGFSNMAVDYRPTLDGDARRELLHLGLVNYAKYTEGKSDAEAKAYADENIDTYAPKPWSGWTDWRKILIRNGQYQNYDVSAQGGNEKTKFYSSISYAKQEGIYENSGFDRITGSVNVSHQASDKLTLDVSSLFSYSDQSSVSEGYSYSSPIMAMASMVSPSSYPYNEDGTLGRYFPAIGDDWANPLRAIKYTSNKNKLTRTFNTLSGTYTITKGLKLKEVLSYDFTQNASIAWWGPQSNDGRTANGVFQKYMINTSKFNSQTQLTYDRSFDRVHNLSFLLGYETEAYKHENVYGTGSNYAAMDDPKPEIQNAAITKSSSSISEYRMLSYLGRADYNYDSKYYVSASYRRDGSSRLAKANRWGDFWSLSGSWRLTNEPFMESIREKVTDTKIRASYGVNGTQPWRYYDFMPVYSFGYNYDNQVGTSESTPGNANLKWEKNYAFNAGIDLTFLNRFTLTVEWYTRKTQDLLLERPISGTIGFVDEYNHANELVNVGAMRNSGIELELRSTNVQKKDFTWNTTLTLAHNQNKILQLNKDQDEIISYESIHRVGQPYNSFYAYEYAGVDPQTGKELYYKNTNDEHARETTTDETKANRTIIGSADPKVTGGLTNTLTWKFIDLNFTFTYSFGGKVYDGVSWLHSNGGIDLFYGAVPSHYKKEDMWRNPGDNAKLPMFANGNVDVPSSRWLLPSDHVRLKNLTLGFTLPAKLSKKVGFDRIRAYMSGNNLLTFKSKKLYVDPENTASGFVYFRAPAMRTVTFGVELGF</sequence>
<keyword evidence="3 8" id="KW-1134">Transmembrane beta strand</keyword>
<dbReference type="Pfam" id="PF07715">
    <property type="entry name" value="Plug"/>
    <property type="match status" value="1"/>
</dbReference>
<evidence type="ECO:0000259" key="9">
    <source>
        <dbReference type="Pfam" id="PF07715"/>
    </source>
</evidence>
<name>W2CTH6_9BACT</name>
<gene>
    <name evidence="10" type="ORF">T231_04750</name>
</gene>
<evidence type="ECO:0000256" key="5">
    <source>
        <dbReference type="ARBA" id="ARBA00022729"/>
    </source>
</evidence>
<evidence type="ECO:0000256" key="4">
    <source>
        <dbReference type="ARBA" id="ARBA00022692"/>
    </source>
</evidence>
<evidence type="ECO:0000256" key="1">
    <source>
        <dbReference type="ARBA" id="ARBA00004571"/>
    </source>
</evidence>
<dbReference type="InterPro" id="IPR023996">
    <property type="entry name" value="TonB-dep_OMP_SusC/RagA"/>
</dbReference>
<dbReference type="InterPro" id="IPR039426">
    <property type="entry name" value="TonB-dep_rcpt-like"/>
</dbReference>
<accession>W2CTH6</accession>
<dbReference type="FunFam" id="2.60.40.1120:FF:000003">
    <property type="entry name" value="Outer membrane protein Omp121"/>
    <property type="match status" value="1"/>
</dbReference>
<dbReference type="NCBIfam" id="TIGR04056">
    <property type="entry name" value="OMP_RagA_SusC"/>
    <property type="match status" value="1"/>
</dbReference>
<comment type="caution">
    <text evidence="10">The sequence shown here is derived from an EMBL/GenBank/DDBJ whole genome shotgun (WGS) entry which is preliminary data.</text>
</comment>
<dbReference type="PANTHER" id="PTHR30069">
    <property type="entry name" value="TONB-DEPENDENT OUTER MEMBRANE RECEPTOR"/>
    <property type="match status" value="1"/>
</dbReference>
<dbReference type="GO" id="GO:0044718">
    <property type="term" value="P:siderophore transmembrane transport"/>
    <property type="evidence" value="ECO:0007669"/>
    <property type="project" value="TreeGrafter"/>
</dbReference>
<comment type="subcellular location">
    <subcellularLocation>
        <location evidence="1 8">Cell outer membrane</location>
        <topology evidence="1 8">Multi-pass membrane protein</topology>
    </subcellularLocation>
</comment>
<evidence type="ECO:0000256" key="2">
    <source>
        <dbReference type="ARBA" id="ARBA00022448"/>
    </source>
</evidence>
<protein>
    <submittedName>
        <fullName evidence="10">Membrane protein</fullName>
    </submittedName>
</protein>
<dbReference type="EMBL" id="AYYD01000719">
    <property type="protein sequence ID" value="ETK10470.1"/>
    <property type="molecule type" value="Genomic_DNA"/>
</dbReference>
<dbReference type="InterPro" id="IPR008969">
    <property type="entry name" value="CarboxyPept-like_regulatory"/>
</dbReference>
<proteinExistence type="inferred from homology"/>
<dbReference type="FunFam" id="2.170.130.10:FF:000008">
    <property type="entry name" value="SusC/RagA family TonB-linked outer membrane protein"/>
    <property type="match status" value="1"/>
</dbReference>
<dbReference type="NCBIfam" id="TIGR04057">
    <property type="entry name" value="SusC_RagA_signa"/>
    <property type="match status" value="1"/>
</dbReference>
<dbReference type="GO" id="GO:0015344">
    <property type="term" value="F:siderophore uptake transmembrane transporter activity"/>
    <property type="evidence" value="ECO:0007669"/>
    <property type="project" value="TreeGrafter"/>
</dbReference>
<dbReference type="InterPro" id="IPR037066">
    <property type="entry name" value="Plug_dom_sf"/>
</dbReference>
<organism evidence="10 11">
    <name type="scientific">Tannerella sp. oral taxon BU063 isolate Cell 6/7/9</name>
    <dbReference type="NCBI Taxonomy" id="1411021"/>
    <lineage>
        <taxon>Bacteria</taxon>
        <taxon>Pseudomonadati</taxon>
        <taxon>Bacteroidota</taxon>
        <taxon>Bacteroidia</taxon>
        <taxon>Bacteroidales</taxon>
        <taxon>Tannerellaceae</taxon>
        <taxon>Tannerella</taxon>
    </lineage>
</organism>
<dbReference type="SUPFAM" id="SSF49464">
    <property type="entry name" value="Carboxypeptidase regulatory domain-like"/>
    <property type="match status" value="1"/>
</dbReference>
<keyword evidence="5" id="KW-0732">Signal</keyword>
<dbReference type="Gene3D" id="2.170.130.10">
    <property type="entry name" value="TonB-dependent receptor, plug domain"/>
    <property type="match status" value="1"/>
</dbReference>
<dbReference type="SUPFAM" id="SSF56935">
    <property type="entry name" value="Porins"/>
    <property type="match status" value="1"/>
</dbReference>
<dbReference type="Proteomes" id="UP000018874">
    <property type="component" value="Unassembled WGS sequence"/>
</dbReference>
<keyword evidence="7 8" id="KW-0998">Cell outer membrane</keyword>